<proteinExistence type="evidence at transcript level"/>
<accession>V9IAC1</accession>
<keyword evidence="1" id="KW-0479">Metal-binding</keyword>
<organism evidence="7">
    <name type="scientific">Apis cerana</name>
    <name type="common">Indian honeybee</name>
    <dbReference type="NCBI Taxonomy" id="7461"/>
    <lineage>
        <taxon>Eukaryota</taxon>
        <taxon>Metazoa</taxon>
        <taxon>Ecdysozoa</taxon>
        <taxon>Arthropoda</taxon>
        <taxon>Hexapoda</taxon>
        <taxon>Insecta</taxon>
        <taxon>Pterygota</taxon>
        <taxon>Neoptera</taxon>
        <taxon>Endopterygota</taxon>
        <taxon>Hymenoptera</taxon>
        <taxon>Apocrita</taxon>
        <taxon>Aculeata</taxon>
        <taxon>Apoidea</taxon>
        <taxon>Anthophila</taxon>
        <taxon>Apidae</taxon>
        <taxon>Apis</taxon>
    </lineage>
</organism>
<evidence type="ECO:0000313" key="7">
    <source>
        <dbReference type="EMBL" id="AEY58053.1"/>
    </source>
</evidence>
<dbReference type="AlphaFoldDB" id="V9IAC1"/>
<evidence type="ECO:0000256" key="4">
    <source>
        <dbReference type="PROSITE-ProRule" id="PRU00146"/>
    </source>
</evidence>
<dbReference type="PROSITE" id="PS01359">
    <property type="entry name" value="ZF_PHD_1"/>
    <property type="match status" value="1"/>
</dbReference>
<dbReference type="InterPro" id="IPR001965">
    <property type="entry name" value="Znf_PHD"/>
</dbReference>
<reference evidence="7" key="1">
    <citation type="submission" date="2011-11" db="EMBL/GenBank/DDBJ databases">
        <title>Decoding the brain transcriptome of the Eastern honeybee (Apis cerana) based on pyrosequencing.</title>
        <authorList>
            <person name="Sun L."/>
            <person name="Zheng H."/>
            <person name="Wang Y."/>
            <person name="Xie X."/>
            <person name="Zhu Y."/>
            <person name="Gu W."/>
            <person name="Wang S."/>
        </authorList>
    </citation>
    <scope>NUCLEOTIDE SEQUENCE</scope>
    <source>
        <tissue evidence="7">Brain</tissue>
    </source>
</reference>
<sequence length="114" mass="12282">MFVATSTSTEITSPPPLPKLPPPPVPSLTSNTTSVTSNASTNNTSRTSTGNGKRGKDTDLLTQCNVCDMPGTSQNLVMCDECKKCYHFTCLDPPVKKSPKRRGYSWHCADCDPS</sequence>
<protein>
    <submittedName>
        <fullName evidence="7">Phd finger protein</fullName>
    </submittedName>
</protein>
<dbReference type="InterPro" id="IPR013083">
    <property type="entry name" value="Znf_RING/FYVE/PHD"/>
</dbReference>
<keyword evidence="2 4" id="KW-0863">Zinc-finger</keyword>
<dbReference type="Pfam" id="PF00628">
    <property type="entry name" value="PHD"/>
    <property type="match status" value="1"/>
</dbReference>
<feature type="compositionally biased region" description="Pro residues" evidence="5">
    <location>
        <begin position="13"/>
        <end position="26"/>
    </location>
</feature>
<dbReference type="InterPro" id="IPR019786">
    <property type="entry name" value="Zinc_finger_PHD-type_CS"/>
</dbReference>
<feature type="compositionally biased region" description="Low complexity" evidence="5">
    <location>
        <begin position="1"/>
        <end position="12"/>
    </location>
</feature>
<dbReference type="InterPro" id="IPR019787">
    <property type="entry name" value="Znf_PHD-finger"/>
</dbReference>
<evidence type="ECO:0000256" key="2">
    <source>
        <dbReference type="ARBA" id="ARBA00022771"/>
    </source>
</evidence>
<feature type="compositionally biased region" description="Low complexity" evidence="5">
    <location>
        <begin position="27"/>
        <end position="49"/>
    </location>
</feature>
<dbReference type="PROSITE" id="PS50016">
    <property type="entry name" value="ZF_PHD_2"/>
    <property type="match status" value="1"/>
</dbReference>
<dbReference type="SMART" id="SM00249">
    <property type="entry name" value="PHD"/>
    <property type="match status" value="1"/>
</dbReference>
<dbReference type="CDD" id="cd15563">
    <property type="entry name" value="PHD3_PHF14"/>
    <property type="match status" value="1"/>
</dbReference>
<evidence type="ECO:0000259" key="6">
    <source>
        <dbReference type="PROSITE" id="PS50016"/>
    </source>
</evidence>
<dbReference type="EMBL" id="JR037954">
    <property type="protein sequence ID" value="AEY58053.1"/>
    <property type="molecule type" value="mRNA"/>
</dbReference>
<evidence type="ECO:0000256" key="5">
    <source>
        <dbReference type="SAM" id="MobiDB-lite"/>
    </source>
</evidence>
<evidence type="ECO:0000256" key="1">
    <source>
        <dbReference type="ARBA" id="ARBA00022723"/>
    </source>
</evidence>
<dbReference type="InterPro" id="IPR011011">
    <property type="entry name" value="Znf_FYVE_PHD"/>
</dbReference>
<feature type="region of interest" description="Disordered" evidence="5">
    <location>
        <begin position="1"/>
        <end position="58"/>
    </location>
</feature>
<dbReference type="Gene3D" id="3.30.40.10">
    <property type="entry name" value="Zinc/RING finger domain, C3HC4 (zinc finger)"/>
    <property type="match status" value="1"/>
</dbReference>
<name>V9IAC1_APICE</name>
<gene>
    <name evidence="7" type="ORF">ACCB00568.2</name>
</gene>
<evidence type="ECO:0000256" key="3">
    <source>
        <dbReference type="ARBA" id="ARBA00022833"/>
    </source>
</evidence>
<keyword evidence="3" id="KW-0862">Zinc</keyword>
<dbReference type="GO" id="GO:0008270">
    <property type="term" value="F:zinc ion binding"/>
    <property type="evidence" value="ECO:0007669"/>
    <property type="project" value="UniProtKB-KW"/>
</dbReference>
<dbReference type="SUPFAM" id="SSF57903">
    <property type="entry name" value="FYVE/PHD zinc finger"/>
    <property type="match status" value="1"/>
</dbReference>
<feature type="domain" description="PHD-type" evidence="6">
    <location>
        <begin position="61"/>
        <end position="114"/>
    </location>
</feature>